<dbReference type="PANTHER" id="PTHR37610:SF81">
    <property type="entry name" value="RETROTRANSPOSON COPIA-LIKE N-TERMINAL DOMAIN-CONTAINING PROTEIN"/>
    <property type="match status" value="1"/>
</dbReference>
<evidence type="ECO:0000313" key="4">
    <source>
        <dbReference type="Proteomes" id="UP000075243"/>
    </source>
</evidence>
<dbReference type="Gramene" id="C.cajan_38806.t">
    <property type="protein sequence ID" value="C.cajan_38806.t.cds1"/>
    <property type="gene ID" value="C.cajan_38806"/>
</dbReference>
<sequence>MAILENLKEPSQDPTSPLFLHHFDGFGLVLTSPLLLGSNNYTTWSIVVLLVKNKLGFVNGSVRQPIPQPTANSPTHAAWMRDNNVIS</sequence>
<feature type="region of interest" description="Disordered" evidence="1">
    <location>
        <begin position="68"/>
        <end position="87"/>
    </location>
</feature>
<dbReference type="Proteomes" id="UP000075243">
    <property type="component" value="Unassembled WGS sequence"/>
</dbReference>
<organism evidence="3 4">
    <name type="scientific">Cajanus cajan</name>
    <name type="common">Pigeon pea</name>
    <name type="synonym">Cajanus indicus</name>
    <dbReference type="NCBI Taxonomy" id="3821"/>
    <lineage>
        <taxon>Eukaryota</taxon>
        <taxon>Viridiplantae</taxon>
        <taxon>Streptophyta</taxon>
        <taxon>Embryophyta</taxon>
        <taxon>Tracheophyta</taxon>
        <taxon>Spermatophyta</taxon>
        <taxon>Magnoliopsida</taxon>
        <taxon>eudicotyledons</taxon>
        <taxon>Gunneridae</taxon>
        <taxon>Pentapetalae</taxon>
        <taxon>rosids</taxon>
        <taxon>fabids</taxon>
        <taxon>Fabales</taxon>
        <taxon>Fabaceae</taxon>
        <taxon>Papilionoideae</taxon>
        <taxon>50 kb inversion clade</taxon>
        <taxon>NPAAA clade</taxon>
        <taxon>indigoferoid/millettioid clade</taxon>
        <taxon>Phaseoleae</taxon>
        <taxon>Cajanus</taxon>
    </lineage>
</organism>
<dbReference type="AlphaFoldDB" id="A0A151R3I9"/>
<keyword evidence="4" id="KW-1185">Reference proteome</keyword>
<evidence type="ECO:0000259" key="2">
    <source>
        <dbReference type="Pfam" id="PF14244"/>
    </source>
</evidence>
<feature type="domain" description="Retrotransposon Copia-like N-terminal" evidence="2">
    <location>
        <begin position="21"/>
        <end position="65"/>
    </location>
</feature>
<dbReference type="Pfam" id="PF14244">
    <property type="entry name" value="Retrotran_gag_3"/>
    <property type="match status" value="1"/>
</dbReference>
<gene>
    <name evidence="3" type="ORF">KK1_041808</name>
</gene>
<reference evidence="3" key="1">
    <citation type="journal article" date="2012" name="Nat. Biotechnol.">
        <title>Draft genome sequence of pigeonpea (Cajanus cajan), an orphan legume crop of resource-poor farmers.</title>
        <authorList>
            <person name="Varshney R.K."/>
            <person name="Chen W."/>
            <person name="Li Y."/>
            <person name="Bharti A.K."/>
            <person name="Saxena R.K."/>
            <person name="Schlueter J.A."/>
            <person name="Donoghue M.T."/>
            <person name="Azam S."/>
            <person name="Fan G."/>
            <person name="Whaley A.M."/>
            <person name="Farmer A.D."/>
            <person name="Sheridan J."/>
            <person name="Iwata A."/>
            <person name="Tuteja R."/>
            <person name="Penmetsa R.V."/>
            <person name="Wu W."/>
            <person name="Upadhyaya H.D."/>
            <person name="Yang S.P."/>
            <person name="Shah T."/>
            <person name="Saxena K.B."/>
            <person name="Michael T."/>
            <person name="McCombie W.R."/>
            <person name="Yang B."/>
            <person name="Zhang G."/>
            <person name="Yang H."/>
            <person name="Wang J."/>
            <person name="Spillane C."/>
            <person name="Cook D.R."/>
            <person name="May G.D."/>
            <person name="Xu X."/>
            <person name="Jackson S.A."/>
        </authorList>
    </citation>
    <scope>NUCLEOTIDE SEQUENCE [LARGE SCALE GENOMIC DNA]</scope>
</reference>
<evidence type="ECO:0000313" key="3">
    <source>
        <dbReference type="EMBL" id="KYP37025.1"/>
    </source>
</evidence>
<evidence type="ECO:0000256" key="1">
    <source>
        <dbReference type="SAM" id="MobiDB-lite"/>
    </source>
</evidence>
<name>A0A151R3I9_CAJCA</name>
<dbReference type="PANTHER" id="PTHR37610">
    <property type="entry name" value="CCHC-TYPE DOMAIN-CONTAINING PROTEIN"/>
    <property type="match status" value="1"/>
</dbReference>
<dbReference type="EMBL" id="KQ484147">
    <property type="protein sequence ID" value="KYP37025.1"/>
    <property type="molecule type" value="Genomic_DNA"/>
</dbReference>
<protein>
    <recommendedName>
        <fullName evidence="2">Retrotransposon Copia-like N-terminal domain-containing protein</fullName>
    </recommendedName>
</protein>
<accession>A0A151R3I9</accession>
<dbReference type="InterPro" id="IPR029472">
    <property type="entry name" value="Copia-like_N"/>
</dbReference>
<proteinExistence type="predicted"/>